<feature type="compositionally biased region" description="Acidic residues" evidence="1">
    <location>
        <begin position="39"/>
        <end position="50"/>
    </location>
</feature>
<feature type="compositionally biased region" description="Low complexity" evidence="1">
    <location>
        <begin position="1"/>
        <end position="20"/>
    </location>
</feature>
<sequence length="106" mass="11974">MRTRSNSSNSDSESHNSSTNTVEHSDEDDEERRERLEQEEQVEGDPEDVSENSNHSNHVLEEVAGPNQTPDQEEAASDHSEQYYSFQEPEDDATRNSASDSMERGS</sequence>
<evidence type="ECO:0000313" key="3">
    <source>
        <dbReference type="WBParaSite" id="BXY_1448900.1"/>
    </source>
</evidence>
<evidence type="ECO:0000256" key="1">
    <source>
        <dbReference type="SAM" id="MobiDB-lite"/>
    </source>
</evidence>
<proteinExistence type="predicted"/>
<accession>A0A1I7SN53</accession>
<feature type="region of interest" description="Disordered" evidence="1">
    <location>
        <begin position="1"/>
        <end position="106"/>
    </location>
</feature>
<dbReference type="Proteomes" id="UP000095284">
    <property type="component" value="Unplaced"/>
</dbReference>
<dbReference type="WBParaSite" id="BXY_1448900.1">
    <property type="protein sequence ID" value="BXY_1448900.1"/>
    <property type="gene ID" value="BXY_1448900"/>
</dbReference>
<name>A0A1I7SN53_BURXY</name>
<dbReference type="AlphaFoldDB" id="A0A1I7SN53"/>
<evidence type="ECO:0000313" key="2">
    <source>
        <dbReference type="Proteomes" id="UP000095284"/>
    </source>
</evidence>
<organism evidence="2 3">
    <name type="scientific">Bursaphelenchus xylophilus</name>
    <name type="common">Pinewood nematode worm</name>
    <name type="synonym">Aphelenchoides xylophilus</name>
    <dbReference type="NCBI Taxonomy" id="6326"/>
    <lineage>
        <taxon>Eukaryota</taxon>
        <taxon>Metazoa</taxon>
        <taxon>Ecdysozoa</taxon>
        <taxon>Nematoda</taxon>
        <taxon>Chromadorea</taxon>
        <taxon>Rhabditida</taxon>
        <taxon>Tylenchina</taxon>
        <taxon>Tylenchomorpha</taxon>
        <taxon>Aphelenchoidea</taxon>
        <taxon>Aphelenchoididae</taxon>
        <taxon>Bursaphelenchus</taxon>
    </lineage>
</organism>
<reference evidence="3" key="1">
    <citation type="submission" date="2016-11" db="UniProtKB">
        <authorList>
            <consortium name="WormBaseParasite"/>
        </authorList>
    </citation>
    <scope>IDENTIFICATION</scope>
</reference>
<protein>
    <submittedName>
        <fullName evidence="3">DMP1</fullName>
    </submittedName>
</protein>